<sequence length="490" mass="54153">MSRTIRFVDQTLRDGQQSWWGMRMPAAISLALSQDLDSAGYDELDIAGSSLFEIQVRHCKEDPWENLRLLSAAMPKTKLRAGTRSNGIVTFNLTPDAVMDLWVQRLAANGIRALWIYDGLFNIDKIARLSKVARAAGCEAVPTMLFSSSPYHTDAYYAERAKELAALDVDGIEIEDASGVLTPERTRSLCKVVKKAIGKKRLELHFHNNTGLAPLNYLEGLEQGADTIHTASRPLANGVAHPSTEAMLRNIECKGWKSNVDLAVVERVSAKLKAIAEQEGLVIGQPAEYDLFHYEHQLPGGMTGTLKNQLKDRGIETSLPAILEEIATIRHELGYPVMATPFSQLIGTQAVMNLMTPGERYKFAPDEIITYVLGHYGKPVAPLDQNAKDRILSTPRAKDFLNWTPPQPSIAELRKDFGNVSDDELILRLLVPEKEISAMRAAGPPKRDYVIRGNKSGPVALIEKLMSQPMGNHIEFENADFSISLGRNGA</sequence>
<dbReference type="GO" id="GO:0004736">
    <property type="term" value="F:pyruvate carboxylase activity"/>
    <property type="evidence" value="ECO:0007669"/>
    <property type="project" value="TreeGrafter"/>
</dbReference>
<dbReference type="EMBL" id="SOBT01000010">
    <property type="protein sequence ID" value="TDU26926.1"/>
    <property type="molecule type" value="Genomic_DNA"/>
</dbReference>
<evidence type="ECO:0000259" key="1">
    <source>
        <dbReference type="PROSITE" id="PS50991"/>
    </source>
</evidence>
<dbReference type="OrthoDB" id="9760256at2"/>
<evidence type="ECO:0000313" key="2">
    <source>
        <dbReference type="EMBL" id="TDU26926.1"/>
    </source>
</evidence>
<dbReference type="PROSITE" id="PS50991">
    <property type="entry name" value="PYR_CT"/>
    <property type="match status" value="1"/>
</dbReference>
<keyword evidence="3" id="KW-1185">Reference proteome</keyword>
<dbReference type="SUPFAM" id="SSF51569">
    <property type="entry name" value="Aldolase"/>
    <property type="match status" value="1"/>
</dbReference>
<dbReference type="Proteomes" id="UP000295341">
    <property type="component" value="Unassembled WGS sequence"/>
</dbReference>
<name>A0A4S3K6A6_9GAMM</name>
<dbReference type="InterPro" id="IPR055268">
    <property type="entry name" value="PCB-like"/>
</dbReference>
<dbReference type="SUPFAM" id="SSF89000">
    <property type="entry name" value="post-HMGL domain-like"/>
    <property type="match status" value="1"/>
</dbReference>
<dbReference type="PANTHER" id="PTHR43778:SF2">
    <property type="entry name" value="PYRUVATE CARBOXYLASE, MITOCHONDRIAL"/>
    <property type="match status" value="1"/>
</dbReference>
<comment type="caution">
    <text evidence="2">The sequence shown here is derived from an EMBL/GenBank/DDBJ whole genome shotgun (WGS) entry which is preliminary data.</text>
</comment>
<dbReference type="Gene3D" id="3.20.20.70">
    <property type="entry name" value="Aldolase class I"/>
    <property type="match status" value="1"/>
</dbReference>
<dbReference type="Pfam" id="PF00682">
    <property type="entry name" value="HMGL-like"/>
    <property type="match status" value="1"/>
</dbReference>
<gene>
    <name evidence="2" type="ORF">DFR24_3958</name>
</gene>
<dbReference type="InterPro" id="IPR003379">
    <property type="entry name" value="Carboxylase_cons_dom"/>
</dbReference>
<dbReference type="InterPro" id="IPR000891">
    <property type="entry name" value="PYR_CT"/>
</dbReference>
<protein>
    <submittedName>
        <fullName evidence="2">Oxaloacetate decarboxylase alpha subunit</fullName>
    </submittedName>
</protein>
<dbReference type="RefSeq" id="WP_133883082.1">
    <property type="nucleotide sequence ID" value="NZ_MWIN01000009.1"/>
</dbReference>
<dbReference type="GO" id="GO:0006094">
    <property type="term" value="P:gluconeogenesis"/>
    <property type="evidence" value="ECO:0007669"/>
    <property type="project" value="TreeGrafter"/>
</dbReference>
<dbReference type="InterPro" id="IPR013785">
    <property type="entry name" value="Aldolase_TIM"/>
</dbReference>
<dbReference type="Pfam" id="PF02436">
    <property type="entry name" value="PYC_OADA"/>
    <property type="match status" value="1"/>
</dbReference>
<proteinExistence type="predicted"/>
<evidence type="ECO:0000313" key="3">
    <source>
        <dbReference type="Proteomes" id="UP000295341"/>
    </source>
</evidence>
<accession>A0A4S3K6A6</accession>
<dbReference type="GO" id="GO:0005737">
    <property type="term" value="C:cytoplasm"/>
    <property type="evidence" value="ECO:0007669"/>
    <property type="project" value="TreeGrafter"/>
</dbReference>
<organism evidence="2 3">
    <name type="scientific">Panacagrimonas perspica</name>
    <dbReference type="NCBI Taxonomy" id="381431"/>
    <lineage>
        <taxon>Bacteria</taxon>
        <taxon>Pseudomonadati</taxon>
        <taxon>Pseudomonadota</taxon>
        <taxon>Gammaproteobacteria</taxon>
        <taxon>Nevskiales</taxon>
        <taxon>Nevskiaceae</taxon>
        <taxon>Panacagrimonas</taxon>
    </lineage>
</organism>
<dbReference type="AlphaFoldDB" id="A0A4S3K6A6"/>
<feature type="domain" description="Pyruvate carboxyltransferase" evidence="1">
    <location>
        <begin position="5"/>
        <end position="266"/>
    </location>
</feature>
<reference evidence="2 3" key="1">
    <citation type="submission" date="2019-03" db="EMBL/GenBank/DDBJ databases">
        <title>Genomic Encyclopedia of Type Strains, Phase IV (KMG-IV): sequencing the most valuable type-strain genomes for metagenomic binning, comparative biology and taxonomic classification.</title>
        <authorList>
            <person name="Goeker M."/>
        </authorList>
    </citation>
    <scope>NUCLEOTIDE SEQUENCE [LARGE SCALE GENOMIC DNA]</scope>
    <source>
        <strain evidence="2 3">DSM 26377</strain>
    </source>
</reference>
<dbReference type="PANTHER" id="PTHR43778">
    <property type="entry name" value="PYRUVATE CARBOXYLASE"/>
    <property type="match status" value="1"/>
</dbReference>